<feature type="region of interest" description="Disordered" evidence="1">
    <location>
        <begin position="207"/>
        <end position="228"/>
    </location>
</feature>
<sequence>MLLDCFKDRKNYRTSYRKLARYIGLNMETVRRLFQDEQKLRAMIIDNFHDTERERFMEENPETIKKLDDYSQIDEMVDEAINAFLDSCLPHPRPRTIVDARLFFWAYLPCVIEDIYDFNMSAEIGHAIDGYPIWAKAADLARFYKVSAKTLYRYHRHPYSTNVGFTSVKLGGSRLYLIDEVELVYPERPDSKRRADKYPGRLDVLKEKKWKSRRPAKPGSKRAREEESSFRLALAIFGKDKTENW</sequence>
<dbReference type="eggNOG" id="ENOG5032H8H">
    <property type="taxonomic scope" value="Bacteria"/>
</dbReference>
<evidence type="ECO:0000256" key="1">
    <source>
        <dbReference type="SAM" id="MobiDB-lite"/>
    </source>
</evidence>
<feature type="compositionally biased region" description="Basic residues" evidence="1">
    <location>
        <begin position="208"/>
        <end position="221"/>
    </location>
</feature>
<protein>
    <submittedName>
        <fullName evidence="2">Uncharacterized protein</fullName>
    </submittedName>
</protein>
<accession>A0A087DDG3</accession>
<dbReference type="AlphaFoldDB" id="A0A087DDG3"/>
<keyword evidence="3" id="KW-1185">Reference proteome</keyword>
<name>A0A087DDG3_9BIFI</name>
<proteinExistence type="predicted"/>
<dbReference type="RefSeq" id="WP_033516748.1">
    <property type="nucleotide sequence ID" value="NZ_CAUPKV010000032.1"/>
</dbReference>
<comment type="caution">
    <text evidence="2">The sequence shown here is derived from an EMBL/GenBank/DDBJ whole genome shotgun (WGS) entry which is preliminary data.</text>
</comment>
<reference evidence="2 3" key="1">
    <citation type="submission" date="2014-03" db="EMBL/GenBank/DDBJ databases">
        <title>Genomics of Bifidobacteria.</title>
        <authorList>
            <person name="Ventura M."/>
            <person name="Milani C."/>
            <person name="Lugli G.A."/>
        </authorList>
    </citation>
    <scope>NUCLEOTIDE SEQUENCE [LARGE SCALE GENOMIC DNA]</scope>
    <source>
        <strain evidence="2 3">LMG 21589</strain>
    </source>
</reference>
<dbReference type="Proteomes" id="UP000029033">
    <property type="component" value="Unassembled WGS sequence"/>
</dbReference>
<evidence type="ECO:0000313" key="2">
    <source>
        <dbReference type="EMBL" id="KFI93563.1"/>
    </source>
</evidence>
<organism evidence="2 3">
    <name type="scientific">Bifidobacterium scardovii</name>
    <dbReference type="NCBI Taxonomy" id="158787"/>
    <lineage>
        <taxon>Bacteria</taxon>
        <taxon>Bacillati</taxon>
        <taxon>Actinomycetota</taxon>
        <taxon>Actinomycetes</taxon>
        <taxon>Bifidobacteriales</taxon>
        <taxon>Bifidobacteriaceae</taxon>
        <taxon>Bifidobacterium</taxon>
    </lineage>
</organism>
<dbReference type="GeneID" id="85164811"/>
<gene>
    <name evidence="2" type="ORF">BSCA_0051</name>
</gene>
<dbReference type="EMBL" id="JGZO01000012">
    <property type="protein sequence ID" value="KFI93563.1"/>
    <property type="molecule type" value="Genomic_DNA"/>
</dbReference>
<evidence type="ECO:0000313" key="3">
    <source>
        <dbReference type="Proteomes" id="UP000029033"/>
    </source>
</evidence>